<dbReference type="Proteomes" id="UP000019483">
    <property type="component" value="Unassembled WGS sequence"/>
</dbReference>
<name>W9DQC0_METTI</name>
<evidence type="ECO:0000313" key="1">
    <source>
        <dbReference type="EMBL" id="ETA67510.1"/>
    </source>
</evidence>
<evidence type="ECO:0000313" key="2">
    <source>
        <dbReference type="Proteomes" id="UP000019483"/>
    </source>
</evidence>
<comment type="caution">
    <text evidence="1">The sequence shown here is derived from an EMBL/GenBank/DDBJ whole genome shotgun (WGS) entry which is preliminary data.</text>
</comment>
<dbReference type="STRING" id="1090322.MettiDRAFT_0935"/>
<proteinExistence type="predicted"/>
<gene>
    <name evidence="1" type="ORF">MettiDRAFT_0935</name>
</gene>
<reference evidence="1 2" key="1">
    <citation type="submission" date="2013-08" db="EMBL/GenBank/DDBJ databases">
        <authorList>
            <consortium name="DOE Joint Genome Institute"/>
            <person name="Eisen J."/>
            <person name="Huntemann M."/>
            <person name="Han J."/>
            <person name="Chen A."/>
            <person name="Kyrpides N."/>
            <person name="Mavromatis K."/>
            <person name="Markowitz V."/>
            <person name="Palaniappan K."/>
            <person name="Ivanova N."/>
            <person name="Schaumberg A."/>
            <person name="Pati A."/>
            <person name="Liolios K."/>
            <person name="Nordberg H.P."/>
            <person name="Cantor M.N."/>
            <person name="Hua S.X."/>
            <person name="Woyke T."/>
        </authorList>
    </citation>
    <scope>NUCLEOTIDE SEQUENCE [LARGE SCALE GENOMIC DNA]</scope>
    <source>
        <strain evidence="1 2">DSM 2278</strain>
    </source>
</reference>
<dbReference type="RefSeq" id="WP_023844646.1">
    <property type="nucleotide sequence ID" value="NZ_AZAJ01000001.1"/>
</dbReference>
<keyword evidence="2" id="KW-1185">Reference proteome</keyword>
<organism evidence="1 2">
    <name type="scientific">Methanolobus tindarius DSM 2278</name>
    <dbReference type="NCBI Taxonomy" id="1090322"/>
    <lineage>
        <taxon>Archaea</taxon>
        <taxon>Methanobacteriati</taxon>
        <taxon>Methanobacteriota</taxon>
        <taxon>Stenosarchaea group</taxon>
        <taxon>Methanomicrobia</taxon>
        <taxon>Methanosarcinales</taxon>
        <taxon>Methanosarcinaceae</taxon>
        <taxon>Methanolobus</taxon>
    </lineage>
</organism>
<accession>W9DQC0</accession>
<dbReference type="EMBL" id="AZAJ01000001">
    <property type="protein sequence ID" value="ETA67510.1"/>
    <property type="molecule type" value="Genomic_DNA"/>
</dbReference>
<protein>
    <submittedName>
        <fullName evidence="1">Uncharacterized protein</fullName>
    </submittedName>
</protein>
<dbReference type="AlphaFoldDB" id="W9DQC0"/>
<sequence>MVREYEMVDTDSRGKAGTADIEEYLNQLPETMRVINVEDEDKYRSQDVDLIWLREDDSGYHETLIEVKADYQEKTGNYFLETISNNKKDTPGCFMYTEANYVYYYFFNIKELHILPMPASREWFITNMDRFKEIATSTRINGIIAYHTIGRLVPKEVMQKEVDGIQVLTIS</sequence>